<keyword evidence="2" id="KW-1185">Reference proteome</keyword>
<organism evidence="1 2">
    <name type="scientific">Syntrophaceticus schinkii</name>
    <dbReference type="NCBI Taxonomy" id="499207"/>
    <lineage>
        <taxon>Bacteria</taxon>
        <taxon>Bacillati</taxon>
        <taxon>Bacillota</taxon>
        <taxon>Clostridia</taxon>
        <taxon>Thermoanaerobacterales</taxon>
        <taxon>Thermoanaerobacterales Family III. Incertae Sedis</taxon>
        <taxon>Syntrophaceticus</taxon>
    </lineage>
</organism>
<sequence>MNRGIFAMLGCREIIYKEGLTLEEYISSTNPSEVLFRCLKRKFERRFLTSSEDARGKSSYLK</sequence>
<proteinExistence type="predicted"/>
<dbReference type="Proteomes" id="UP000046155">
    <property type="component" value="Unassembled WGS sequence"/>
</dbReference>
<name>A0A0B7MMI2_9FIRM</name>
<dbReference type="AlphaFoldDB" id="A0A0B7MMI2"/>
<dbReference type="EMBL" id="CDRZ01000235">
    <property type="protein sequence ID" value="CEO89176.1"/>
    <property type="molecule type" value="Genomic_DNA"/>
</dbReference>
<evidence type="ECO:0008006" key="3">
    <source>
        <dbReference type="Google" id="ProtNLM"/>
    </source>
</evidence>
<reference evidence="2" key="1">
    <citation type="submission" date="2015-01" db="EMBL/GenBank/DDBJ databases">
        <authorList>
            <person name="Manzoor Shahid"/>
            <person name="Zubair Saima"/>
        </authorList>
    </citation>
    <scope>NUCLEOTIDE SEQUENCE [LARGE SCALE GENOMIC DNA]</scope>
    <source>
        <strain evidence="2">Sp3</strain>
    </source>
</reference>
<evidence type="ECO:0000313" key="2">
    <source>
        <dbReference type="Proteomes" id="UP000046155"/>
    </source>
</evidence>
<evidence type="ECO:0000313" key="1">
    <source>
        <dbReference type="EMBL" id="CEO89176.1"/>
    </source>
</evidence>
<gene>
    <name evidence="1" type="ORF">SSCH_390019</name>
</gene>
<accession>A0A0B7MMI2</accession>
<protein>
    <recommendedName>
        <fullName evidence="3">Transposase</fullName>
    </recommendedName>
</protein>